<dbReference type="STRING" id="648757.Rvan_1475"/>
<sequence>MAKTYFDLVKTGRMDIAEAASAQRMRESGRHTMDSMLPPSPKARHEGYAFGILDGLAVRFVQWFGPSGAGEVFRHYAAVCERQTTAARR</sequence>
<name>E3I779_RHOVT</name>
<dbReference type="HOGENOM" id="CLU_2452668_0_0_5"/>
<evidence type="ECO:0000313" key="1">
    <source>
        <dbReference type="EMBL" id="ADP70730.1"/>
    </source>
</evidence>
<dbReference type="Proteomes" id="UP000001399">
    <property type="component" value="Chromosome"/>
</dbReference>
<protein>
    <submittedName>
        <fullName evidence="1">Uncharacterized protein</fullName>
    </submittedName>
</protein>
<evidence type="ECO:0000313" key="2">
    <source>
        <dbReference type="Proteomes" id="UP000001399"/>
    </source>
</evidence>
<reference evidence="2" key="1">
    <citation type="journal article" date="2011" name="J. Bacteriol.">
        <title>Genome sequences of eight morphologically diverse alphaproteobacteria.</title>
        <authorList>
            <consortium name="US DOE Joint Genome Institute"/>
            <person name="Brown P.J."/>
            <person name="Kysela D.T."/>
            <person name="Buechlein A."/>
            <person name="Hemmerich C."/>
            <person name="Brun Y.V."/>
        </authorList>
    </citation>
    <scope>NUCLEOTIDE SEQUENCE [LARGE SCALE GENOMIC DNA]</scope>
    <source>
        <strain evidence="2">ATCC 17100 / ATH 3.1.1 / DSM 162 / LMG 4299</strain>
    </source>
</reference>
<keyword evidence="2" id="KW-1185">Reference proteome</keyword>
<dbReference type="AlphaFoldDB" id="E3I779"/>
<proteinExistence type="predicted"/>
<dbReference type="KEGG" id="rva:Rvan_1475"/>
<accession>E3I779</accession>
<gene>
    <name evidence="1" type="ordered locus">Rvan_1475</name>
</gene>
<organism evidence="1 2">
    <name type="scientific">Rhodomicrobium vannielii (strain ATCC 17100 / DSM 162 / LMG 4299 / NCIMB 10020 / ATH 3.1.1)</name>
    <dbReference type="NCBI Taxonomy" id="648757"/>
    <lineage>
        <taxon>Bacteria</taxon>
        <taxon>Pseudomonadati</taxon>
        <taxon>Pseudomonadota</taxon>
        <taxon>Alphaproteobacteria</taxon>
        <taxon>Hyphomicrobiales</taxon>
        <taxon>Hyphomicrobiaceae</taxon>
        <taxon>Rhodomicrobium</taxon>
    </lineage>
</organism>
<dbReference type="EMBL" id="CP002292">
    <property type="protein sequence ID" value="ADP70730.1"/>
    <property type="molecule type" value="Genomic_DNA"/>
</dbReference>